<evidence type="ECO:0000313" key="2">
    <source>
        <dbReference type="EMBL" id="QQP86198.1"/>
    </source>
</evidence>
<dbReference type="InterPro" id="IPR051531">
    <property type="entry name" value="N-acetyltransferase"/>
</dbReference>
<dbReference type="SUPFAM" id="SSF55729">
    <property type="entry name" value="Acyl-CoA N-acyltransferases (Nat)"/>
    <property type="match status" value="1"/>
</dbReference>
<dbReference type="InterPro" id="IPR016181">
    <property type="entry name" value="Acyl_CoA_acyltransferase"/>
</dbReference>
<feature type="domain" description="N-acetyltransferase" evidence="1">
    <location>
        <begin position="24"/>
        <end position="178"/>
    </location>
</feature>
<dbReference type="InterPro" id="IPR000182">
    <property type="entry name" value="GNAT_dom"/>
</dbReference>
<name>A0A974NGM8_9GAMM</name>
<dbReference type="PANTHER" id="PTHR43792">
    <property type="entry name" value="GNAT FAMILY, PUTATIVE (AFU_ORTHOLOGUE AFUA_3G00765)-RELATED-RELATED"/>
    <property type="match status" value="1"/>
</dbReference>
<accession>A0A974NGM8</accession>
<evidence type="ECO:0000313" key="3">
    <source>
        <dbReference type="Proteomes" id="UP000595278"/>
    </source>
</evidence>
<organism evidence="2 3">
    <name type="scientific">Entomomonas asaccharolytica</name>
    <dbReference type="NCBI Taxonomy" id="2785331"/>
    <lineage>
        <taxon>Bacteria</taxon>
        <taxon>Pseudomonadati</taxon>
        <taxon>Pseudomonadota</taxon>
        <taxon>Gammaproteobacteria</taxon>
        <taxon>Pseudomonadales</taxon>
        <taxon>Pseudomonadaceae</taxon>
        <taxon>Entomomonas</taxon>
    </lineage>
</organism>
<dbReference type="EMBL" id="CP067393">
    <property type="protein sequence ID" value="QQP86198.1"/>
    <property type="molecule type" value="Genomic_DNA"/>
</dbReference>
<dbReference type="KEGG" id="eaz:JHT90_02850"/>
<keyword evidence="3" id="KW-1185">Reference proteome</keyword>
<dbReference type="Gene3D" id="3.40.630.30">
    <property type="match status" value="1"/>
</dbReference>
<dbReference type="PANTHER" id="PTHR43792:SF1">
    <property type="entry name" value="N-ACETYLTRANSFERASE DOMAIN-CONTAINING PROTEIN"/>
    <property type="match status" value="1"/>
</dbReference>
<evidence type="ECO:0000259" key="1">
    <source>
        <dbReference type="PROSITE" id="PS51186"/>
    </source>
</evidence>
<dbReference type="Proteomes" id="UP000595278">
    <property type="component" value="Chromosome"/>
</dbReference>
<sequence>MLIEPITKRLKLRQWQDKDYQPFFSQLSADPKVMEYFPSTLDRASSDAMADKIRQLIDKQGWGIWAVELKATGEFIGFVGLHKPIAELPFSPCVEVAWRLATKFWGNGYAPEAAQAALEFGFEELALDEIVSFTTLQNQRSQRVMKKLGFEFSEEFDHPALPADSPLLRHCLYRLTKAKWQALA</sequence>
<dbReference type="PROSITE" id="PS51186">
    <property type="entry name" value="GNAT"/>
    <property type="match status" value="1"/>
</dbReference>
<dbReference type="AlphaFoldDB" id="A0A974NGM8"/>
<reference evidence="2 3" key="1">
    <citation type="submission" date="2021-01" db="EMBL/GenBank/DDBJ databases">
        <title>Entomomonas sp. F2A isolated from a house cricket (Acheta domesticus).</title>
        <authorList>
            <person name="Spergser J."/>
            <person name="Busse H.-J."/>
        </authorList>
    </citation>
    <scope>NUCLEOTIDE SEQUENCE [LARGE SCALE GENOMIC DNA]</scope>
    <source>
        <strain evidence="2 3">F2A</strain>
    </source>
</reference>
<proteinExistence type="predicted"/>
<dbReference type="GO" id="GO:0016747">
    <property type="term" value="F:acyltransferase activity, transferring groups other than amino-acyl groups"/>
    <property type="evidence" value="ECO:0007669"/>
    <property type="project" value="InterPro"/>
</dbReference>
<dbReference type="Pfam" id="PF13302">
    <property type="entry name" value="Acetyltransf_3"/>
    <property type="match status" value="1"/>
</dbReference>
<gene>
    <name evidence="2" type="ORF">JHT90_02850</name>
</gene>
<protein>
    <submittedName>
        <fullName evidence="2">GNAT family N-acetyltransferase</fullName>
    </submittedName>
</protein>
<dbReference type="RefSeq" id="WP_201093855.1">
    <property type="nucleotide sequence ID" value="NZ_CP067393.1"/>
</dbReference>